<protein>
    <submittedName>
        <fullName evidence="1">Uncharacterized protein</fullName>
    </submittedName>
</protein>
<name>A0AAV7W8D1_PLEWA</name>
<evidence type="ECO:0000313" key="1">
    <source>
        <dbReference type="EMBL" id="KAJ1209097.1"/>
    </source>
</evidence>
<dbReference type="EMBL" id="JANPWB010000002">
    <property type="protein sequence ID" value="KAJ1209097.1"/>
    <property type="molecule type" value="Genomic_DNA"/>
</dbReference>
<comment type="caution">
    <text evidence="1">The sequence shown here is derived from an EMBL/GenBank/DDBJ whole genome shotgun (WGS) entry which is preliminary data.</text>
</comment>
<evidence type="ECO:0000313" key="2">
    <source>
        <dbReference type="Proteomes" id="UP001066276"/>
    </source>
</evidence>
<dbReference type="Proteomes" id="UP001066276">
    <property type="component" value="Chromosome 1_2"/>
</dbReference>
<gene>
    <name evidence="1" type="ORF">NDU88_004476</name>
</gene>
<accession>A0AAV7W8D1</accession>
<organism evidence="1 2">
    <name type="scientific">Pleurodeles waltl</name>
    <name type="common">Iberian ribbed newt</name>
    <dbReference type="NCBI Taxonomy" id="8319"/>
    <lineage>
        <taxon>Eukaryota</taxon>
        <taxon>Metazoa</taxon>
        <taxon>Chordata</taxon>
        <taxon>Craniata</taxon>
        <taxon>Vertebrata</taxon>
        <taxon>Euteleostomi</taxon>
        <taxon>Amphibia</taxon>
        <taxon>Batrachia</taxon>
        <taxon>Caudata</taxon>
        <taxon>Salamandroidea</taxon>
        <taxon>Salamandridae</taxon>
        <taxon>Pleurodelinae</taxon>
        <taxon>Pleurodeles</taxon>
    </lineage>
</organism>
<reference evidence="1" key="1">
    <citation type="journal article" date="2022" name="bioRxiv">
        <title>Sequencing and chromosome-scale assembly of the giantPleurodeles waltlgenome.</title>
        <authorList>
            <person name="Brown T."/>
            <person name="Elewa A."/>
            <person name="Iarovenko S."/>
            <person name="Subramanian E."/>
            <person name="Araus A.J."/>
            <person name="Petzold A."/>
            <person name="Susuki M."/>
            <person name="Suzuki K.-i.T."/>
            <person name="Hayashi T."/>
            <person name="Toyoda A."/>
            <person name="Oliveira C."/>
            <person name="Osipova E."/>
            <person name="Leigh N.D."/>
            <person name="Simon A."/>
            <person name="Yun M.H."/>
        </authorList>
    </citation>
    <scope>NUCLEOTIDE SEQUENCE</scope>
    <source>
        <strain evidence="1">20211129_DDA</strain>
        <tissue evidence="1">Liver</tissue>
    </source>
</reference>
<sequence length="161" mass="17565">MYVLPYPETRRVYPVPFMRGSFFRRGPFLMKKGTFSQDILGEAFDNLQLCLLTTVKDLQLSSDHCHGSAAVSCHGICSCVLSRDLQLCLLTTVTDLQLSSDHCHGSAAVSCHGICSCVLSRDLQLCLLTTVTDLQLCLLTTVTGFASVPSDHCHGICSCVF</sequence>
<keyword evidence="2" id="KW-1185">Reference proteome</keyword>
<dbReference type="AlphaFoldDB" id="A0AAV7W8D1"/>
<proteinExistence type="predicted"/>